<dbReference type="EMBL" id="NRRY01000004">
    <property type="protein sequence ID" value="MBK1617737.1"/>
    <property type="molecule type" value="Genomic_DNA"/>
</dbReference>
<keyword evidence="2 5" id="KW-0813">Transport</keyword>
<dbReference type="InterPro" id="IPR003708">
    <property type="entry name" value="SecB"/>
</dbReference>
<dbReference type="PRINTS" id="PR01594">
    <property type="entry name" value="SECBCHAPRONE"/>
</dbReference>
<comment type="subunit">
    <text evidence="5">Homotetramer, a dimer of dimers. One homotetramer interacts with 1 SecA dimer.</text>
</comment>
<dbReference type="Pfam" id="PF02556">
    <property type="entry name" value="SecB"/>
    <property type="match status" value="1"/>
</dbReference>
<dbReference type="AlphaFoldDB" id="A0A9X0W6F3"/>
<dbReference type="Gene3D" id="3.10.420.10">
    <property type="entry name" value="SecB-like"/>
    <property type="match status" value="1"/>
</dbReference>
<proteinExistence type="inferred from homology"/>
<evidence type="ECO:0000256" key="4">
    <source>
        <dbReference type="ARBA" id="ARBA00023010"/>
    </source>
</evidence>
<name>A0A9X0W6F3_9GAMM</name>
<comment type="similarity">
    <text evidence="1 5">Belongs to the SecB family.</text>
</comment>
<dbReference type="NCBIfam" id="NF004393">
    <property type="entry name" value="PRK05751.1-4"/>
    <property type="match status" value="1"/>
</dbReference>
<evidence type="ECO:0000313" key="6">
    <source>
        <dbReference type="EMBL" id="MBK1617737.1"/>
    </source>
</evidence>
<dbReference type="GO" id="GO:0015031">
    <property type="term" value="P:protein transport"/>
    <property type="evidence" value="ECO:0007669"/>
    <property type="project" value="UniProtKB-UniRule"/>
</dbReference>
<gene>
    <name evidence="5" type="primary">secB</name>
    <name evidence="6" type="ORF">CKO42_04560</name>
</gene>
<dbReference type="HAMAP" id="MF_00821">
    <property type="entry name" value="SecB"/>
    <property type="match status" value="1"/>
</dbReference>
<sequence length="169" mass="18401">MAENQQPQGERQFALRSIYIKDLSYEAPNAPEIFRQEWKPETSLHLDIKLSALAEDTHEIVLTVTVTTKVGEQTAYLIEVQQAGIISVAGFAQEELGPLFYVYCPSLLFPYARQAVSDLVVKGGFPHLVLQHVSFDAIYAQKQAEQAASGEAAAAAGQAEAPAAGEKTH</sequence>
<dbReference type="RefSeq" id="WP_200239859.1">
    <property type="nucleotide sequence ID" value="NZ_NRRY01000004.1"/>
</dbReference>
<reference evidence="6 7" key="1">
    <citation type="journal article" date="2020" name="Microorganisms">
        <title>Osmotic Adaptation and Compatible Solute Biosynthesis of Phototrophic Bacteria as Revealed from Genome Analyses.</title>
        <authorList>
            <person name="Imhoff J.F."/>
            <person name="Rahn T."/>
            <person name="Kunzel S."/>
            <person name="Keller A."/>
            <person name="Neulinger S.C."/>
        </authorList>
    </citation>
    <scope>NUCLEOTIDE SEQUENCE [LARGE SCALE GENOMIC DNA]</scope>
    <source>
        <strain evidence="6 7">DSM 25653</strain>
    </source>
</reference>
<protein>
    <recommendedName>
        <fullName evidence="5">Protein-export protein SecB</fullName>
    </recommendedName>
</protein>
<keyword evidence="7" id="KW-1185">Reference proteome</keyword>
<dbReference type="Proteomes" id="UP001138768">
    <property type="component" value="Unassembled WGS sequence"/>
</dbReference>
<accession>A0A9X0W6F3</accession>
<dbReference type="GO" id="GO:0005737">
    <property type="term" value="C:cytoplasm"/>
    <property type="evidence" value="ECO:0007669"/>
    <property type="project" value="UniProtKB-SubCell"/>
</dbReference>
<dbReference type="PANTHER" id="PTHR36918">
    <property type="match status" value="1"/>
</dbReference>
<evidence type="ECO:0000256" key="5">
    <source>
        <dbReference type="HAMAP-Rule" id="MF_00821"/>
    </source>
</evidence>
<comment type="subcellular location">
    <subcellularLocation>
        <location evidence="5">Cytoplasm</location>
    </subcellularLocation>
</comment>
<evidence type="ECO:0000313" key="7">
    <source>
        <dbReference type="Proteomes" id="UP001138768"/>
    </source>
</evidence>
<comment type="caution">
    <text evidence="6">The sequence shown here is derived from an EMBL/GenBank/DDBJ whole genome shotgun (WGS) entry which is preliminary data.</text>
</comment>
<dbReference type="NCBIfam" id="TIGR00809">
    <property type="entry name" value="secB"/>
    <property type="match status" value="1"/>
</dbReference>
<evidence type="ECO:0000256" key="3">
    <source>
        <dbReference type="ARBA" id="ARBA00022927"/>
    </source>
</evidence>
<dbReference type="SUPFAM" id="SSF54611">
    <property type="entry name" value="SecB-like"/>
    <property type="match status" value="1"/>
</dbReference>
<keyword evidence="3 5" id="KW-0653">Protein transport</keyword>
<keyword evidence="5" id="KW-0963">Cytoplasm</keyword>
<comment type="function">
    <text evidence="5">One of the proteins required for the normal export of preproteins out of the cell cytoplasm. It is a molecular chaperone that binds to a subset of precursor proteins, maintaining them in a translocation-competent state. It also specifically binds to its receptor SecA.</text>
</comment>
<dbReference type="GO" id="GO:0051262">
    <property type="term" value="P:protein tetramerization"/>
    <property type="evidence" value="ECO:0007669"/>
    <property type="project" value="InterPro"/>
</dbReference>
<evidence type="ECO:0000256" key="1">
    <source>
        <dbReference type="ARBA" id="ARBA00009990"/>
    </source>
</evidence>
<keyword evidence="4 5" id="KW-0811">Translocation</keyword>
<evidence type="ECO:0000256" key="2">
    <source>
        <dbReference type="ARBA" id="ARBA00022448"/>
    </source>
</evidence>
<dbReference type="GO" id="GO:0051082">
    <property type="term" value="F:unfolded protein binding"/>
    <property type="evidence" value="ECO:0007669"/>
    <property type="project" value="InterPro"/>
</dbReference>
<dbReference type="InterPro" id="IPR035958">
    <property type="entry name" value="SecB-like_sf"/>
</dbReference>
<organism evidence="6 7">
    <name type="scientific">Lamprobacter modestohalophilus</name>
    <dbReference type="NCBI Taxonomy" id="1064514"/>
    <lineage>
        <taxon>Bacteria</taxon>
        <taxon>Pseudomonadati</taxon>
        <taxon>Pseudomonadota</taxon>
        <taxon>Gammaproteobacteria</taxon>
        <taxon>Chromatiales</taxon>
        <taxon>Chromatiaceae</taxon>
        <taxon>Lamprobacter</taxon>
    </lineage>
</organism>
<dbReference type="GO" id="GO:0006457">
    <property type="term" value="P:protein folding"/>
    <property type="evidence" value="ECO:0007669"/>
    <property type="project" value="UniProtKB-UniRule"/>
</dbReference>
<dbReference type="PANTHER" id="PTHR36918:SF1">
    <property type="entry name" value="PROTEIN-EXPORT PROTEIN SECB"/>
    <property type="match status" value="1"/>
</dbReference>
<keyword evidence="5" id="KW-0143">Chaperone</keyword>